<organism evidence="5 6">
    <name type="scientific">Streptomyces gossypii</name>
    <dbReference type="NCBI Taxonomy" id="2883101"/>
    <lineage>
        <taxon>Bacteria</taxon>
        <taxon>Bacillati</taxon>
        <taxon>Actinomycetota</taxon>
        <taxon>Actinomycetes</taxon>
        <taxon>Kitasatosporales</taxon>
        <taxon>Streptomycetaceae</taxon>
        <taxon>Streptomyces</taxon>
    </lineage>
</organism>
<dbReference type="SUPFAM" id="SSF53850">
    <property type="entry name" value="Periplasmic binding protein-like II"/>
    <property type="match status" value="1"/>
</dbReference>
<dbReference type="PANTHER" id="PTHR30061">
    <property type="entry name" value="MALTOSE-BINDING PERIPLASMIC PROTEIN"/>
    <property type="match status" value="1"/>
</dbReference>
<dbReference type="Pfam" id="PF01547">
    <property type="entry name" value="SBP_bac_1"/>
    <property type="match status" value="1"/>
</dbReference>
<comment type="caution">
    <text evidence="5">The sequence shown here is derived from an EMBL/GenBank/DDBJ whole genome shotgun (WGS) entry which is preliminary data.</text>
</comment>
<reference evidence="5 6" key="1">
    <citation type="submission" date="2021-10" db="EMBL/GenBank/DDBJ databases">
        <title>Streptomyces gossypii sp. nov., isolated from soil collected from cotton field.</title>
        <authorList>
            <person name="Ge X."/>
            <person name="Chen X."/>
            <person name="Liu W."/>
        </authorList>
    </citation>
    <scope>NUCLEOTIDE SEQUENCE [LARGE SCALE GENOMIC DNA]</scope>
    <source>
        <strain evidence="5 6">N2-109</strain>
    </source>
</reference>
<evidence type="ECO:0000256" key="4">
    <source>
        <dbReference type="SAM" id="SignalP"/>
    </source>
</evidence>
<dbReference type="Gene3D" id="3.40.190.10">
    <property type="entry name" value="Periplasmic binding protein-like II"/>
    <property type="match status" value="2"/>
</dbReference>
<dbReference type="PANTHER" id="PTHR30061:SF50">
    <property type="entry name" value="MALTOSE_MALTODEXTRIN-BINDING PERIPLASMIC PROTEIN"/>
    <property type="match status" value="1"/>
</dbReference>
<evidence type="ECO:0000256" key="1">
    <source>
        <dbReference type="ARBA" id="ARBA00008520"/>
    </source>
</evidence>
<dbReference type="InterPro" id="IPR006059">
    <property type="entry name" value="SBP"/>
</dbReference>
<protein>
    <submittedName>
        <fullName evidence="5">Extracellular solute-binding protein</fullName>
    </submittedName>
</protein>
<dbReference type="RefSeq" id="WP_260221157.1">
    <property type="nucleotide sequence ID" value="NZ_JAJAGO010000016.1"/>
</dbReference>
<dbReference type="PROSITE" id="PS51257">
    <property type="entry name" value="PROKAR_LIPOPROTEIN"/>
    <property type="match status" value="1"/>
</dbReference>
<evidence type="ECO:0000256" key="2">
    <source>
        <dbReference type="ARBA" id="ARBA00022448"/>
    </source>
</evidence>
<feature type="chain" id="PRO_5045170447" evidence="4">
    <location>
        <begin position="21"/>
        <end position="421"/>
    </location>
</feature>
<dbReference type="Proteomes" id="UP001156389">
    <property type="component" value="Unassembled WGS sequence"/>
</dbReference>
<dbReference type="EMBL" id="JAJAGO010000016">
    <property type="protein sequence ID" value="MCT2593865.1"/>
    <property type="molecule type" value="Genomic_DNA"/>
</dbReference>
<gene>
    <name evidence="5" type="ORF">LHJ74_28835</name>
</gene>
<keyword evidence="2" id="KW-0813">Transport</keyword>
<feature type="signal peptide" evidence="4">
    <location>
        <begin position="1"/>
        <end position="20"/>
    </location>
</feature>
<comment type="similarity">
    <text evidence="1">Belongs to the bacterial solute-binding protein 1 family.</text>
</comment>
<accession>A0ABT2K123</accession>
<evidence type="ECO:0000256" key="3">
    <source>
        <dbReference type="ARBA" id="ARBA00022729"/>
    </source>
</evidence>
<proteinExistence type="inferred from homology"/>
<keyword evidence="3 4" id="KW-0732">Signal</keyword>
<sequence>MKFRLLACLSALAMTAGLSACGSSDSSGSSGGSEELTVWVMKDSVTDSYLDRFAADFEKRHSGTVLDIQIQEWEGISQKITSALASNDAPDVIEVGNTQVAQYAESGGVRDLTGKVGELKGEDWLPGLAEPGRTDGKQYGIPWYAANRVVVYNKDLFEKADIDAAAIKTRDQWTEASAKLNSGGTQGIYLPGQSWHVLAGFIWDEGGDLAVRSGGTWKGSLHTPEALRGMDFYRELQSHGKGPKDADEAEPPQAEVMGEGNVAQMISAPGVARAAVESNPELEGKLGFFPIPGKSADKPGTVFLGGSDLVIPETSAHPDLAYQVVKALAGDKWQTELATTMSYVPNRASLSGALKGTEGAKEMAEAAPGGRATPNSPQWTAVEANNPIKAYQTRVLTGGDAKSAAKEASESIGKTLNAKSS</sequence>
<keyword evidence="6" id="KW-1185">Reference proteome</keyword>
<evidence type="ECO:0000313" key="6">
    <source>
        <dbReference type="Proteomes" id="UP001156389"/>
    </source>
</evidence>
<evidence type="ECO:0000313" key="5">
    <source>
        <dbReference type="EMBL" id="MCT2593865.1"/>
    </source>
</evidence>
<name>A0ABT2K123_9ACTN</name>